<dbReference type="GO" id="GO:0005576">
    <property type="term" value="C:extracellular region"/>
    <property type="evidence" value="ECO:0007669"/>
    <property type="project" value="InterPro"/>
</dbReference>
<dbReference type="PROSITE" id="PS50948">
    <property type="entry name" value="PAN"/>
    <property type="match status" value="2"/>
</dbReference>
<proteinExistence type="predicted"/>
<keyword evidence="9" id="KW-0418">Kinase</keyword>
<evidence type="ECO:0000256" key="4">
    <source>
        <dbReference type="SAM" id="SignalP"/>
    </source>
</evidence>
<dbReference type="InterPro" id="IPR011641">
    <property type="entry name" value="Tyr-kin_ephrin_A/B_rcpt-like"/>
</dbReference>
<evidence type="ECO:0000256" key="2">
    <source>
        <dbReference type="ARBA" id="ARBA00023157"/>
    </source>
</evidence>
<dbReference type="InterPro" id="IPR037524">
    <property type="entry name" value="PA14/GLEYA"/>
</dbReference>
<reference evidence="7" key="1">
    <citation type="submission" date="2022-10" db="EMBL/GenBank/DDBJ databases">
        <authorList>
            <person name="Chen Y."/>
            <person name="Dougan E. K."/>
            <person name="Chan C."/>
            <person name="Rhodes N."/>
            <person name="Thang M."/>
        </authorList>
    </citation>
    <scope>NUCLEOTIDE SEQUENCE</scope>
</reference>
<feature type="domain" description="Apple" evidence="5">
    <location>
        <begin position="946"/>
        <end position="1019"/>
    </location>
</feature>
<feature type="domain" description="PA14" evidence="6">
    <location>
        <begin position="12"/>
        <end position="166"/>
    </location>
</feature>
<dbReference type="OrthoDB" id="422970at2759"/>
<evidence type="ECO:0000313" key="7">
    <source>
        <dbReference type="EMBL" id="CAI3985063.1"/>
    </source>
</evidence>
<accession>A0A9P1C5E9</accession>
<dbReference type="InterPro" id="IPR009030">
    <property type="entry name" value="Growth_fac_rcpt_cys_sf"/>
</dbReference>
<feature type="domain" description="Apple" evidence="5">
    <location>
        <begin position="632"/>
        <end position="705"/>
    </location>
</feature>
<dbReference type="SUPFAM" id="SSF57184">
    <property type="entry name" value="Growth factor receptor domain"/>
    <property type="match status" value="1"/>
</dbReference>
<dbReference type="SUPFAM" id="SSF57414">
    <property type="entry name" value="Hairpin loop containing domain-like"/>
    <property type="match status" value="1"/>
</dbReference>
<sequence>MAMRLWVAFWTLVDSSFKANYYYRTGLTSIPTDLPYSTVNSTNTHATINFDNTALAAISSGQFAAQFATTLTIATAGLYSFQLDFRDGVRLKVSDINLNDAPKLEVDGVISSTGASLRRSAPWYIEAGNHPLYLEYFSSGSGSARLKLEYQGPDTSDAWEVVCTTSSRCTAMDPIHKPEITIFGAVPSYFLKSSTEYEEPGVQCSGSGQLWDVVVEKPSLSTTGIFYAKYSCEDSYGLTDSDSREVHVRDWQSIVLIGPDPFTILEGDTFTDPQACCLDYSGQSLSWVGYGSVGTASGIYETSYTCVDPLLNSVVTTNRQVIVDSAPTLQLLGDSSVKITKGTGYIDDGVVCQDAEDGLISNVLPDSEEIIQPVGVFTSDSATATARAAVDGNGESSCSNCETVTSGLLRWVELDLGAARTVTEVRLYAPSDGFQVHVATLPWPTQGSSSLYESTTGDCSSVSKWDIWDLHLCERAADLLGVTYSSSSYSSATGTLHGCVYDSSTSTLEIKLGDARSTFASSLASQSAVSSTTLSGTQTRICGPLAPFTQIQDGFCEDIGYQAIRSRVRCGLAAQALGISMGAHSSSASQVAPGGCYQYTTDSSVRINQDQTAKEYVSSSTLASLCQLPGSCVDYYISYSDNDMVSGTSATTQSTWGDCMKSCASSSSCGLWSYDLSSSSCKLYNSGAAGSASADANLISGPAYCQEVPGVPCREELSASTGWSNATCLAPTVGRYVTIWTRRASGDMKLCEAEVRGGLAPRLPKTFYINSGCSGASVAGNFILNGNQGGFPVYHYPQEDVYAVETGKETASFTYDPTAHRWVLSISTGAVAYAYTAATLPAGALVMTAESGTSLKCQQPLVRPDPAESCSWRFGFSQRSGKYECRDGTLCDSDCCSNNGGLYRCPYNLPIMCETATNGLYTCATDCSATGGPRKCQASDSSASSCFASGVSGMSYSTVMTDGTLTESSAEDCQLRCRTTGGCAHFSYYPLSNTNNCKLHDSLAAAASESGTTSGPPTCLAAVTTVDNVNPDQIGFFRVYYLCTDSSGLSVGTSRVVEVGCEGPNPSGIYGGNIVTCETVQSGPAKVNDYLACLKICTADNACETYEFLGFSTNTADGGNCTTWSGCDGVYSEDTNTLRQVGYCQRINHYPKIFVTASDRTVNIGVAYVEGAVTCTDYEDPYPPNPVTVTEFDNNVAGEYFFQYSCTDQIGQTTLGNRTVTVKANCAVPSGINNSADTPCSEGSGPFAHGSTCTPVCKDGYTRSLSLMTCTTTSDSDYQSDWDKGTFICGDSQCDISTVKGSIKNLAESSDGSDVPGCVEGDTIVSGATCTPNCKTAVGTSFIADVTSLACDRGNFTPVTYTCNEVAYVPQYVTYSSRDVDAIVVTWAAGNPSDCGFTNWALEYILVTSNTGETAWADYQANPNCGTTALTAASRTSILSCTANTLAEGSGYKFRVREECSNTDLNGGWQYSEEITTKTLTPPVTIFTLPNDDVYDSPGSIMVAFDQAVVPGMVGRTVELVKSGENCLASADGTYNYTKTTSEISKVSLDGQSGMEIAGSRILIITPPTAYWSGSCVYNVSFQQASIYPDTTGTIKELVAFWFNFTYIEVPPTLSSIIRNDTGTTSTSISYTIMYDRRTQMNCTAAPKDATTCATAQVTQQLSPTASRRCESRNSTSDMIQELDEPMSFTISDLYPNVQYFVTCSGWIPGKFWVPTVDIATTWSSAQTVTTSEDTESGISKFMLTVYAVCTDGSIKQTYQAEMKTSEFELGYTAQIDEWIAACQPGVSLQLSESVNFIFEGTVSTVSENAYVNWEVGPNHTVTYTKPADATESAIVTSYLKFAVQSLSYLQGNTLVTNLQNYQVLVTVVDIGFTFEEVFASSSKVYEMISGLSSVAPMYGSTGDALPTGYEELVLDVGAEMYFKIKVSQTNFDWSEVKLYLKSVTSGYLVSSTYLSANGQIATYQLQHNGQGTQLPFILVWRSAIFVIPIWISFSPPVFSVNVLEASLTAQTTVTVSFSNVPTYVAGTDAFGAPASTMQMYIIKNGYTDNLCGSTTFDKTWNTGTCSLSPGALTDIIIYLKIHNQQLNTFLLVPGDQSAGLANIISYARPNPTEMASDVPNALRNSLLDLGMIVNTFPAYIYIWDSASGLPSPAALQLKGAAVAGYKAELVSNGCNAVELCQSITWMNSTALRCQTSSCLDITCLPRTPNVKLYLGDLLALTELEGKINFPRPLIQSISPTSLEDVGANRYLGFWGLYFSEQSCQSSHAESIQFVSNTTATEITLGEFAAPCTITFQNSTYILCVVVGPVRNVRDQSNTVSTVPPALLSNTQTLTWKLVGSLYTPLNGATAVYASEVDPSTDLIWALPSLTFTVNLMTCEAGYRRESDYVAICVACEPGFWITTSQTEWPLRCLPCAVGTYQNTAGSSACVSCPAFTTSPQGASDLTHCTCLPGYFSPYYDDTTGKTTPGTPCTACHESDYMQAVSDDESCGDSGYNVGDLCTARDEDLCVNIDATSLDLRICKLYCPGGTEWPLAKRTFWHLRRSVTTGSTVSGLDAYRPVIQRCLPTIACLPGNVCSREYEDVACALCKFGWFMDASTGFCTECGEAQKVGMIIMAIVSVIGSFGCLVFFAFFMRFNADIVFKRDLLVAFQRYIITPLKKSNVFAKAKRKSEARKAVTVYKKDLGMSHSFSKYHELGMVFRVDESQIVHLAGLSKDSPLRGKVLPGWKVNTINGRRVKVRKEAEVQEIVQASHFPLRLTFSAPRKSKEQVKQESDGKSVDGVNFDDDRKMIVVLLGVMTSFTKVSGFDFEWPAAFTELVKYAQMFSFNLNFFAPECSAETPYITKWLGY</sequence>
<dbReference type="EMBL" id="CAMXCT030000948">
    <property type="protein sequence ID" value="CAL4772375.1"/>
    <property type="molecule type" value="Genomic_DNA"/>
</dbReference>
<dbReference type="EMBL" id="CAMXCT020000948">
    <property type="protein sequence ID" value="CAL1138438.1"/>
    <property type="molecule type" value="Genomic_DNA"/>
</dbReference>
<dbReference type="Gene3D" id="2.60.40.10">
    <property type="entry name" value="Immunoglobulins"/>
    <property type="match status" value="1"/>
</dbReference>
<evidence type="ECO:0000313" key="10">
    <source>
        <dbReference type="Proteomes" id="UP001152797"/>
    </source>
</evidence>
<dbReference type="InterPro" id="IPR006583">
    <property type="entry name" value="PAN-3_domain"/>
</dbReference>
<keyword evidence="3" id="KW-1133">Transmembrane helix</keyword>
<dbReference type="SMART" id="SM01411">
    <property type="entry name" value="Ephrin_rec_like"/>
    <property type="match status" value="1"/>
</dbReference>
<keyword evidence="3" id="KW-0472">Membrane</keyword>
<feature type="transmembrane region" description="Helical" evidence="3">
    <location>
        <begin position="2612"/>
        <end position="2636"/>
    </location>
</feature>
<gene>
    <name evidence="7" type="ORF">C1SCF055_LOCUS12549</name>
</gene>
<dbReference type="SMART" id="SM00223">
    <property type="entry name" value="APPLE"/>
    <property type="match status" value="2"/>
</dbReference>
<feature type="signal peptide" evidence="4">
    <location>
        <begin position="1"/>
        <end position="18"/>
    </location>
</feature>
<dbReference type="SUPFAM" id="SSF49265">
    <property type="entry name" value="Fibronectin type III"/>
    <property type="match status" value="1"/>
</dbReference>
<dbReference type="Gene3D" id="3.50.4.10">
    <property type="entry name" value="Hepatocyte Growth Factor"/>
    <property type="match status" value="2"/>
</dbReference>
<dbReference type="GO" id="GO:0016301">
    <property type="term" value="F:kinase activity"/>
    <property type="evidence" value="ECO:0007669"/>
    <property type="project" value="UniProtKB-KW"/>
</dbReference>
<dbReference type="Pfam" id="PF08277">
    <property type="entry name" value="PAN_3"/>
    <property type="match status" value="1"/>
</dbReference>
<evidence type="ECO:0000313" key="8">
    <source>
        <dbReference type="EMBL" id="CAL1138438.1"/>
    </source>
</evidence>
<name>A0A9P1C5E9_9DINO</name>
<keyword evidence="1" id="KW-0677">Repeat</keyword>
<dbReference type="EMBL" id="CAMXCT010000948">
    <property type="protein sequence ID" value="CAI3985063.1"/>
    <property type="molecule type" value="Genomic_DNA"/>
</dbReference>
<dbReference type="Proteomes" id="UP001152797">
    <property type="component" value="Unassembled WGS sequence"/>
</dbReference>
<dbReference type="InterPro" id="IPR036116">
    <property type="entry name" value="FN3_sf"/>
</dbReference>
<evidence type="ECO:0000259" key="5">
    <source>
        <dbReference type="PROSITE" id="PS50948"/>
    </source>
</evidence>
<evidence type="ECO:0000313" key="9">
    <source>
        <dbReference type="EMBL" id="CAL4772375.1"/>
    </source>
</evidence>
<dbReference type="InterPro" id="IPR003609">
    <property type="entry name" value="Pan_app"/>
</dbReference>
<comment type="caution">
    <text evidence="7">The sequence shown here is derived from an EMBL/GenBank/DDBJ whole genome shotgun (WGS) entry which is preliminary data.</text>
</comment>
<keyword evidence="4" id="KW-0732">Signal</keyword>
<keyword evidence="10" id="KW-1185">Reference proteome</keyword>
<keyword evidence="3" id="KW-0812">Transmembrane</keyword>
<dbReference type="SUPFAM" id="SSF56988">
    <property type="entry name" value="Anthrax protective antigen"/>
    <property type="match status" value="1"/>
</dbReference>
<dbReference type="PROSITE" id="PS51820">
    <property type="entry name" value="PA14"/>
    <property type="match status" value="1"/>
</dbReference>
<reference evidence="8" key="2">
    <citation type="submission" date="2024-04" db="EMBL/GenBank/DDBJ databases">
        <authorList>
            <person name="Chen Y."/>
            <person name="Shah S."/>
            <person name="Dougan E. K."/>
            <person name="Thang M."/>
            <person name="Chan C."/>
        </authorList>
    </citation>
    <scope>NUCLEOTIDE SEQUENCE [LARGE SCALE GENOMIC DNA]</scope>
</reference>
<dbReference type="InterPro" id="IPR013783">
    <property type="entry name" value="Ig-like_fold"/>
</dbReference>
<dbReference type="Pfam" id="PF14295">
    <property type="entry name" value="PAN_4"/>
    <property type="match status" value="2"/>
</dbReference>
<keyword evidence="2" id="KW-1015">Disulfide bond</keyword>
<protein>
    <submittedName>
        <fullName evidence="9">Myosin heavy chain kinase C</fullName>
    </submittedName>
</protein>
<keyword evidence="9" id="KW-0808">Transferase</keyword>
<dbReference type="GO" id="GO:0006508">
    <property type="term" value="P:proteolysis"/>
    <property type="evidence" value="ECO:0007669"/>
    <property type="project" value="InterPro"/>
</dbReference>
<dbReference type="InterPro" id="IPR000177">
    <property type="entry name" value="Apple"/>
</dbReference>
<evidence type="ECO:0000256" key="1">
    <source>
        <dbReference type="ARBA" id="ARBA00022737"/>
    </source>
</evidence>
<organism evidence="7">
    <name type="scientific">Cladocopium goreaui</name>
    <dbReference type="NCBI Taxonomy" id="2562237"/>
    <lineage>
        <taxon>Eukaryota</taxon>
        <taxon>Sar</taxon>
        <taxon>Alveolata</taxon>
        <taxon>Dinophyceae</taxon>
        <taxon>Suessiales</taxon>
        <taxon>Symbiodiniaceae</taxon>
        <taxon>Cladocopium</taxon>
    </lineage>
</organism>
<evidence type="ECO:0000256" key="3">
    <source>
        <dbReference type="SAM" id="Phobius"/>
    </source>
</evidence>
<dbReference type="Pfam" id="PF07699">
    <property type="entry name" value="Ephrin_rec_like"/>
    <property type="match status" value="1"/>
</dbReference>
<dbReference type="Gene3D" id="2.10.50.10">
    <property type="entry name" value="Tumor Necrosis Factor Receptor, subunit A, domain 2"/>
    <property type="match status" value="1"/>
</dbReference>
<dbReference type="CDD" id="cd01100">
    <property type="entry name" value="APPLE_Factor_XI_like"/>
    <property type="match status" value="1"/>
</dbReference>
<evidence type="ECO:0000259" key="6">
    <source>
        <dbReference type="PROSITE" id="PS51820"/>
    </source>
</evidence>
<feature type="chain" id="PRO_5043270128" evidence="4">
    <location>
        <begin position="19"/>
        <end position="2851"/>
    </location>
</feature>